<dbReference type="SUPFAM" id="SSF53335">
    <property type="entry name" value="S-adenosyl-L-methionine-dependent methyltransferases"/>
    <property type="match status" value="1"/>
</dbReference>
<dbReference type="GO" id="GO:0032259">
    <property type="term" value="P:methylation"/>
    <property type="evidence" value="ECO:0007669"/>
    <property type="project" value="UniProtKB-KW"/>
</dbReference>
<dbReference type="PANTHER" id="PTHR11006:SF53">
    <property type="entry name" value="PROTEIN ARGININE N-METHYLTRANSFERASE 3"/>
    <property type="match status" value="1"/>
</dbReference>
<name>A0ABN3FBY7_9ACTN</name>
<keyword evidence="3" id="KW-1185">Reference proteome</keyword>
<sequence>MPSDYPVPMDGLDAEYTGFPADVIPLQYQALLLGDDRRMSAFAEAITRTVSRGMRVLDLGAGTGVLSFFAAREGATVTAIEREPRVCATAQAALAAAVGDAVRVLHADARDYLPQEPVDVVMCEMLHVGLLRERQIEVINSFKRRYLRHIGGPLPRFLPEACVQAAQPVEQDFTYFGYTVPAPVFQVPESVQPRTVELAAPQVFQQFFYADPLPTRCAADLTFVAERPGVVNAVRLITKNLLALVYDPPGSVDWMMNYLVVPVTQPVEVLTGDEVRVRFDYPCGAEITALADVLRVNVPAHTR</sequence>
<dbReference type="InterPro" id="IPR041698">
    <property type="entry name" value="Methyltransf_25"/>
</dbReference>
<dbReference type="GO" id="GO:0008168">
    <property type="term" value="F:methyltransferase activity"/>
    <property type="evidence" value="ECO:0007669"/>
    <property type="project" value="UniProtKB-KW"/>
</dbReference>
<evidence type="ECO:0000313" key="3">
    <source>
        <dbReference type="Proteomes" id="UP001501444"/>
    </source>
</evidence>
<keyword evidence="2" id="KW-0489">Methyltransferase</keyword>
<dbReference type="Gene3D" id="3.40.50.150">
    <property type="entry name" value="Vaccinia Virus protein VP39"/>
    <property type="match status" value="1"/>
</dbReference>
<proteinExistence type="predicted"/>
<organism evidence="2 3">
    <name type="scientific">Dactylosporangium salmoneum</name>
    <dbReference type="NCBI Taxonomy" id="53361"/>
    <lineage>
        <taxon>Bacteria</taxon>
        <taxon>Bacillati</taxon>
        <taxon>Actinomycetota</taxon>
        <taxon>Actinomycetes</taxon>
        <taxon>Micromonosporales</taxon>
        <taxon>Micromonosporaceae</taxon>
        <taxon>Dactylosporangium</taxon>
    </lineage>
</organism>
<gene>
    <name evidence="2" type="ORF">GCM10010170_001830</name>
</gene>
<protein>
    <submittedName>
        <fullName evidence="2">Methyltransferase domain-containing protein</fullName>
    </submittedName>
</protein>
<dbReference type="InterPro" id="IPR029063">
    <property type="entry name" value="SAM-dependent_MTases_sf"/>
</dbReference>
<accession>A0ABN3FBY7</accession>
<reference evidence="2 3" key="1">
    <citation type="journal article" date="2019" name="Int. J. Syst. Evol. Microbiol.">
        <title>The Global Catalogue of Microorganisms (GCM) 10K type strain sequencing project: providing services to taxonomists for standard genome sequencing and annotation.</title>
        <authorList>
            <consortium name="The Broad Institute Genomics Platform"/>
            <consortium name="The Broad Institute Genome Sequencing Center for Infectious Disease"/>
            <person name="Wu L."/>
            <person name="Ma J."/>
        </authorList>
    </citation>
    <scope>NUCLEOTIDE SEQUENCE [LARGE SCALE GENOMIC DNA]</scope>
    <source>
        <strain evidence="2 3">JCM 3272</strain>
    </source>
</reference>
<feature type="domain" description="Methyltransferase" evidence="1">
    <location>
        <begin position="56"/>
        <end position="143"/>
    </location>
</feature>
<dbReference type="EMBL" id="BAAARV010000004">
    <property type="protein sequence ID" value="GAA2326760.1"/>
    <property type="molecule type" value="Genomic_DNA"/>
</dbReference>
<keyword evidence="2" id="KW-0808">Transferase</keyword>
<dbReference type="PANTHER" id="PTHR11006">
    <property type="entry name" value="PROTEIN ARGININE N-METHYLTRANSFERASE"/>
    <property type="match status" value="1"/>
</dbReference>
<dbReference type="CDD" id="cd02440">
    <property type="entry name" value="AdoMet_MTases"/>
    <property type="match status" value="1"/>
</dbReference>
<dbReference type="Proteomes" id="UP001501444">
    <property type="component" value="Unassembled WGS sequence"/>
</dbReference>
<evidence type="ECO:0000313" key="2">
    <source>
        <dbReference type="EMBL" id="GAA2326760.1"/>
    </source>
</evidence>
<dbReference type="InterPro" id="IPR025799">
    <property type="entry name" value="Arg_MeTrfase"/>
</dbReference>
<evidence type="ECO:0000259" key="1">
    <source>
        <dbReference type="Pfam" id="PF13649"/>
    </source>
</evidence>
<dbReference type="Pfam" id="PF13649">
    <property type="entry name" value="Methyltransf_25"/>
    <property type="match status" value="1"/>
</dbReference>
<comment type="caution">
    <text evidence="2">The sequence shown here is derived from an EMBL/GenBank/DDBJ whole genome shotgun (WGS) entry which is preliminary data.</text>
</comment>